<evidence type="ECO:0000256" key="1">
    <source>
        <dbReference type="SAM" id="MobiDB-lite"/>
    </source>
</evidence>
<evidence type="ECO:0000313" key="2">
    <source>
        <dbReference type="EMBL" id="QOY85940.1"/>
    </source>
</evidence>
<evidence type="ECO:0000313" key="3">
    <source>
        <dbReference type="Proteomes" id="UP000593892"/>
    </source>
</evidence>
<feature type="region of interest" description="Disordered" evidence="1">
    <location>
        <begin position="1"/>
        <end position="20"/>
    </location>
</feature>
<gene>
    <name evidence="2" type="ORF">IRI77_24395</name>
</gene>
<dbReference type="AlphaFoldDB" id="A0A7S7NLS2"/>
<sequence length="225" mass="23939">MATPADPRAAAEAASRSGPARPAPVTFDFLLKNDCAQGLTAFVINIPGPQDSAAGIANQIRFDSALQVGPDGQALVKPSASFSRRMPANGPVDSLCAAHLNAAIFADGSTFGDRRELASLISDRRSLLDGYRQIKSILETIPFRGDAARYASNLLEIPEYAPVNSMGEMALRSFKGNIASFVKYGNRSDWDGYYQGKQKWVQLQIDQLPAALAGTPGTLPGPAAR</sequence>
<dbReference type="Proteomes" id="UP000593892">
    <property type="component" value="Chromosome"/>
</dbReference>
<dbReference type="EMBL" id="CP063849">
    <property type="protein sequence ID" value="QOY85940.1"/>
    <property type="molecule type" value="Genomic_DNA"/>
</dbReference>
<keyword evidence="3" id="KW-1185">Reference proteome</keyword>
<reference evidence="2 3" key="1">
    <citation type="submission" date="2020-10" db="EMBL/GenBank/DDBJ databases">
        <title>Complete genome sequence of Paludibaculum fermentans P105T, a facultatively anaerobic acidobacterium capable of dissimilatory Fe(III) reduction.</title>
        <authorList>
            <person name="Dedysh S.N."/>
            <person name="Beletsky A.V."/>
            <person name="Kulichevskaya I.S."/>
            <person name="Mardanov A.V."/>
            <person name="Ravin N.V."/>
        </authorList>
    </citation>
    <scope>NUCLEOTIDE SEQUENCE [LARGE SCALE GENOMIC DNA]</scope>
    <source>
        <strain evidence="2 3">P105</strain>
    </source>
</reference>
<accession>A0A7S7NLS2</accession>
<dbReference type="RefSeq" id="WP_194447610.1">
    <property type="nucleotide sequence ID" value="NZ_CP063849.1"/>
</dbReference>
<proteinExistence type="predicted"/>
<name>A0A7S7NLS2_PALFE</name>
<organism evidence="2 3">
    <name type="scientific">Paludibaculum fermentans</name>
    <dbReference type="NCBI Taxonomy" id="1473598"/>
    <lineage>
        <taxon>Bacteria</taxon>
        <taxon>Pseudomonadati</taxon>
        <taxon>Acidobacteriota</taxon>
        <taxon>Terriglobia</taxon>
        <taxon>Bryobacterales</taxon>
        <taxon>Bryobacteraceae</taxon>
        <taxon>Paludibaculum</taxon>
    </lineage>
</organism>
<dbReference type="KEGG" id="pfer:IRI77_24395"/>
<protein>
    <submittedName>
        <fullName evidence="2">Uncharacterized protein</fullName>
    </submittedName>
</protein>